<protein>
    <submittedName>
        <fullName evidence="2">Transposase</fullName>
    </submittedName>
</protein>
<name>A0AC35UBR6_9BILA</name>
<evidence type="ECO:0000313" key="1">
    <source>
        <dbReference type="Proteomes" id="UP000095286"/>
    </source>
</evidence>
<sequence>MKETSRHVAVSNDEWTRRHKKNRGGNVEKNEAKNKIEPKSMRTPKKGKYSVKKNKPSVQKNANSKNRTRALRSMIAIQKKQGYQTYQWTT</sequence>
<dbReference type="WBParaSite" id="RSKR_0000977350.1">
    <property type="protein sequence ID" value="RSKR_0000977350.1"/>
    <property type="gene ID" value="RSKR_0000977350"/>
</dbReference>
<organism evidence="1 2">
    <name type="scientific">Rhabditophanes sp. KR3021</name>
    <dbReference type="NCBI Taxonomy" id="114890"/>
    <lineage>
        <taxon>Eukaryota</taxon>
        <taxon>Metazoa</taxon>
        <taxon>Ecdysozoa</taxon>
        <taxon>Nematoda</taxon>
        <taxon>Chromadorea</taxon>
        <taxon>Rhabditida</taxon>
        <taxon>Tylenchina</taxon>
        <taxon>Panagrolaimomorpha</taxon>
        <taxon>Strongyloidoidea</taxon>
        <taxon>Alloionematidae</taxon>
        <taxon>Rhabditophanes</taxon>
    </lineage>
</organism>
<accession>A0AC35UBR6</accession>
<dbReference type="Proteomes" id="UP000095286">
    <property type="component" value="Unplaced"/>
</dbReference>
<reference evidence="2" key="1">
    <citation type="submission" date="2016-11" db="UniProtKB">
        <authorList>
            <consortium name="WormBaseParasite"/>
        </authorList>
    </citation>
    <scope>IDENTIFICATION</scope>
    <source>
        <strain evidence="2">KR3021</strain>
    </source>
</reference>
<proteinExistence type="predicted"/>
<evidence type="ECO:0000313" key="2">
    <source>
        <dbReference type="WBParaSite" id="RSKR_0000977350.1"/>
    </source>
</evidence>